<dbReference type="SMART" id="SM00028">
    <property type="entry name" value="TPR"/>
    <property type="match status" value="6"/>
</dbReference>
<feature type="repeat" description="TPR" evidence="1">
    <location>
        <begin position="245"/>
        <end position="278"/>
    </location>
</feature>
<dbReference type="InterPro" id="IPR011990">
    <property type="entry name" value="TPR-like_helical_dom_sf"/>
</dbReference>
<dbReference type="EMBL" id="LQRT01000013">
    <property type="protein sequence ID" value="KZS40292.1"/>
    <property type="molecule type" value="Genomic_DNA"/>
</dbReference>
<feature type="chain" id="PRO_5007841429" description="HTH luxR-type domain-containing protein" evidence="3">
    <location>
        <begin position="23"/>
        <end position="618"/>
    </location>
</feature>
<dbReference type="SUPFAM" id="SSF46894">
    <property type="entry name" value="C-terminal effector domain of the bipartite response regulators"/>
    <property type="match status" value="1"/>
</dbReference>
<dbReference type="Gene3D" id="1.10.10.10">
    <property type="entry name" value="Winged helix-like DNA-binding domain superfamily/Winged helix DNA-binding domain"/>
    <property type="match status" value="1"/>
</dbReference>
<feature type="transmembrane region" description="Helical" evidence="2">
    <location>
        <begin position="437"/>
        <end position="459"/>
    </location>
</feature>
<dbReference type="Gene3D" id="1.25.40.10">
    <property type="entry name" value="Tetratricopeptide repeat domain"/>
    <property type="match status" value="2"/>
</dbReference>
<dbReference type="InterPro" id="IPR036388">
    <property type="entry name" value="WH-like_DNA-bd_sf"/>
</dbReference>
<dbReference type="InterPro" id="IPR019734">
    <property type="entry name" value="TPR_rpt"/>
</dbReference>
<keyword evidence="2" id="KW-0472">Membrane</keyword>
<feature type="signal peptide" evidence="3">
    <location>
        <begin position="1"/>
        <end position="22"/>
    </location>
</feature>
<keyword evidence="3" id="KW-0732">Signal</keyword>
<feature type="repeat" description="TPR" evidence="1">
    <location>
        <begin position="125"/>
        <end position="158"/>
    </location>
</feature>
<evidence type="ECO:0000256" key="2">
    <source>
        <dbReference type="SAM" id="Phobius"/>
    </source>
</evidence>
<gene>
    <name evidence="5" type="ORF">AWE51_04875</name>
</gene>
<dbReference type="PROSITE" id="PS50005">
    <property type="entry name" value="TPR"/>
    <property type="match status" value="3"/>
</dbReference>
<evidence type="ECO:0000313" key="6">
    <source>
        <dbReference type="Proteomes" id="UP000076715"/>
    </source>
</evidence>
<dbReference type="GO" id="GO:0006355">
    <property type="term" value="P:regulation of DNA-templated transcription"/>
    <property type="evidence" value="ECO:0007669"/>
    <property type="project" value="InterPro"/>
</dbReference>
<protein>
    <recommendedName>
        <fullName evidence="4">HTH luxR-type domain-containing protein</fullName>
    </recommendedName>
</protein>
<keyword evidence="2" id="KW-0812">Transmembrane</keyword>
<dbReference type="InterPro" id="IPR016032">
    <property type="entry name" value="Sig_transdc_resp-reg_C-effctor"/>
</dbReference>
<feature type="domain" description="HTH luxR-type" evidence="4">
    <location>
        <begin position="558"/>
        <end position="615"/>
    </location>
</feature>
<sequence>MKTFYFGFCLSILLLLNSRALAQNLNKIDSLQKLINTPKTADTTLIKAYNDLGIQHATSNPILAKQNINKALRIAHKIKKPRGIAGANNCLGVVYYYQKEYDSALVYFNKAYKINTEMGHSWGQASALHQIGVVQNHLNKYSKAIKSFQKAGKVFKSLNDSLSYIKTIENIGVSYNLMKYQKKGLERFLSANTLYKQLHNTSGIGRTYIHISQILIKQKEYEKALSYLKKSLPHIHSGGNKRHLSVVLNNIGISQRGLKNYDDALAYLQKSLALRKEKGNSKTVAVIQSEIGNTYFEMESYVEALHYQKKALQNYSIKGSYRQKATSYNSIARCFLKLNQIDSAKSNATKALSSSKKASDLETETEANQTLASIAEREENSLAAYQHFKNLSILKDSLKIIKQEEVAKELYAKYETKQKESQINILQQLNNKIKQRYTILVSALILAMALLTVGLLIFIKKIKHTSLEKEILDRELDTKKKELTTHSLHLVKKNKVLESLKEEVEHIRCSEDQNAQFNYLKLIQTINFDLSDDTSWENFKRSFEQVHKDFYSIIKSKYPNVTSNELRLMALLKINLSSKEIASILNITQEGVRKARYRLRKKLDIPSNKILMDMILNI</sequence>
<dbReference type="InterPro" id="IPR000792">
    <property type="entry name" value="Tscrpt_reg_LuxR_C"/>
</dbReference>
<comment type="caution">
    <text evidence="5">The sequence shown here is derived from an EMBL/GenBank/DDBJ whole genome shotgun (WGS) entry which is preliminary data.</text>
</comment>
<dbReference type="SMART" id="SM00421">
    <property type="entry name" value="HTH_LUXR"/>
    <property type="match status" value="1"/>
</dbReference>
<evidence type="ECO:0000256" key="1">
    <source>
        <dbReference type="PROSITE-ProRule" id="PRU00339"/>
    </source>
</evidence>
<name>A0A163A631_9FLAO</name>
<evidence type="ECO:0000313" key="5">
    <source>
        <dbReference type="EMBL" id="KZS40292.1"/>
    </source>
</evidence>
<evidence type="ECO:0000256" key="3">
    <source>
        <dbReference type="SAM" id="SignalP"/>
    </source>
</evidence>
<dbReference type="Pfam" id="PF13424">
    <property type="entry name" value="TPR_12"/>
    <property type="match status" value="3"/>
</dbReference>
<evidence type="ECO:0000259" key="4">
    <source>
        <dbReference type="SMART" id="SM00421"/>
    </source>
</evidence>
<reference evidence="5 6" key="1">
    <citation type="submission" date="2016-01" db="EMBL/GenBank/DDBJ databases">
        <title>The draft genome sequence of Aquimarina sp. RZW4-3-2.</title>
        <authorList>
            <person name="Wang Y."/>
        </authorList>
    </citation>
    <scope>NUCLEOTIDE SEQUENCE [LARGE SCALE GENOMIC DNA]</scope>
    <source>
        <strain evidence="5 6">RZW4-3-2</strain>
    </source>
</reference>
<dbReference type="Proteomes" id="UP000076715">
    <property type="component" value="Unassembled WGS sequence"/>
</dbReference>
<accession>A0A163A631</accession>
<feature type="repeat" description="TPR" evidence="1">
    <location>
        <begin position="85"/>
        <end position="118"/>
    </location>
</feature>
<keyword evidence="2" id="KW-1133">Transmembrane helix</keyword>
<dbReference type="AlphaFoldDB" id="A0A163A631"/>
<dbReference type="SUPFAM" id="SSF48452">
    <property type="entry name" value="TPR-like"/>
    <property type="match status" value="2"/>
</dbReference>
<keyword evidence="6" id="KW-1185">Reference proteome</keyword>
<dbReference type="STRING" id="1642818.AWE51_04875"/>
<keyword evidence="1" id="KW-0802">TPR repeat</keyword>
<dbReference type="OrthoDB" id="1090267at2"/>
<organism evidence="5 6">
    <name type="scientific">Aquimarina aggregata</name>
    <dbReference type="NCBI Taxonomy" id="1642818"/>
    <lineage>
        <taxon>Bacteria</taxon>
        <taxon>Pseudomonadati</taxon>
        <taxon>Bacteroidota</taxon>
        <taxon>Flavobacteriia</taxon>
        <taxon>Flavobacteriales</taxon>
        <taxon>Flavobacteriaceae</taxon>
        <taxon>Aquimarina</taxon>
    </lineage>
</organism>
<dbReference type="RefSeq" id="WP_066313755.1">
    <property type="nucleotide sequence ID" value="NZ_LQRT01000013.1"/>
</dbReference>
<dbReference type="PANTHER" id="PTHR10098">
    <property type="entry name" value="RAPSYN-RELATED"/>
    <property type="match status" value="1"/>
</dbReference>
<dbReference type="GO" id="GO:0003677">
    <property type="term" value="F:DNA binding"/>
    <property type="evidence" value="ECO:0007669"/>
    <property type="project" value="InterPro"/>
</dbReference>
<proteinExistence type="predicted"/>